<keyword evidence="7" id="KW-0653">Protein transport</keyword>
<comment type="caution">
    <text evidence="14">The sequence shown here is derived from an EMBL/GenBank/DDBJ whole genome shotgun (WGS) entry which is preliminary data.</text>
</comment>
<dbReference type="Proteomes" id="UP000187013">
    <property type="component" value="Unassembled WGS sequence"/>
</dbReference>
<evidence type="ECO:0000259" key="13">
    <source>
        <dbReference type="SMART" id="SM00978"/>
    </source>
</evidence>
<dbReference type="PANTHER" id="PTHR10721">
    <property type="entry name" value="MITOCHONDRIAL IMPORT INNER MEMBRANE TRANSLOCASE SUBUNIT TIM44"/>
    <property type="match status" value="1"/>
</dbReference>
<dbReference type="eggNOG" id="KOG2580">
    <property type="taxonomic scope" value="Eukaryota"/>
</dbReference>
<keyword evidence="9" id="KW-0811">Translocation</keyword>
<dbReference type="GO" id="GO:0031314">
    <property type="term" value="C:extrinsic component of mitochondrial inner membrane"/>
    <property type="evidence" value="ECO:0007669"/>
    <property type="project" value="EnsemblFungi"/>
</dbReference>
<sequence>MYKGIVTQRSVALFSTSSRSLQGRSPLQIFRDTFKKEWEKSQELQENIKTLQDASGRLGDSEGVKRAREAYLRAQKGSTIVGKTLQKTGETVEGIASKAWESEIAKSTRSAASATAKKLDKSFEPVRNTKIYKDVSEVMEDADTSRYGGFLTKEQRKIKREREIASGKRARAIRSNEEAGTALVATNIEAKESLGKKVEDFREKTFIGRAIQQLKVRLWNENENPLIVILRKITNKVGGFFAETETAKVIGQFKLLDPSFTSEGFTRQLRDYVIPEVLEAYAKGDEKTLKKWFSEAPFNVYAAQQKFFRDQKLFADSRILDIRGVDIVSAKLLPPQDIPVLIVGCRAQEIQLYRSIKSGEVAAGHESNILMSSYAMVFTRDPENVEDEETEGWRIIEFVRGGSRQFT</sequence>
<evidence type="ECO:0000256" key="7">
    <source>
        <dbReference type="ARBA" id="ARBA00022927"/>
    </source>
</evidence>
<keyword evidence="6" id="KW-0067">ATP-binding</keyword>
<keyword evidence="11" id="KW-0472">Membrane</keyword>
<evidence type="ECO:0000256" key="8">
    <source>
        <dbReference type="ARBA" id="ARBA00022946"/>
    </source>
</evidence>
<keyword evidence="3" id="KW-0813">Transport</keyword>
<dbReference type="OrthoDB" id="10265990at2759"/>
<keyword evidence="10" id="KW-0496">Mitochondrion</keyword>
<evidence type="ECO:0000256" key="9">
    <source>
        <dbReference type="ARBA" id="ARBA00023010"/>
    </source>
</evidence>
<evidence type="ECO:0000313" key="14">
    <source>
        <dbReference type="EMBL" id="GAV49271.1"/>
    </source>
</evidence>
<dbReference type="PIRSF" id="PIRSF037871">
    <property type="entry name" value="TIM44"/>
    <property type="match status" value="1"/>
</dbReference>
<dbReference type="InterPro" id="IPR007379">
    <property type="entry name" value="Tim44-like_dom"/>
</dbReference>
<evidence type="ECO:0000256" key="10">
    <source>
        <dbReference type="ARBA" id="ARBA00023128"/>
    </source>
</evidence>
<dbReference type="AlphaFoldDB" id="A0A1Q3A0R7"/>
<feature type="domain" description="Tim44-like" evidence="13">
    <location>
        <begin position="246"/>
        <end position="400"/>
    </location>
</feature>
<dbReference type="GO" id="GO:0051087">
    <property type="term" value="F:protein-folding chaperone binding"/>
    <property type="evidence" value="ECO:0007669"/>
    <property type="project" value="EnsemblFungi"/>
</dbReference>
<dbReference type="InterPro" id="IPR039544">
    <property type="entry name" value="Tim44-like"/>
</dbReference>
<evidence type="ECO:0000256" key="3">
    <source>
        <dbReference type="ARBA" id="ARBA00022448"/>
    </source>
</evidence>
<name>A0A1Q3A0R7_ZYGRO</name>
<dbReference type="GO" id="GO:0030674">
    <property type="term" value="F:protein-macromolecule adaptor activity"/>
    <property type="evidence" value="ECO:0007669"/>
    <property type="project" value="EnsemblFungi"/>
</dbReference>
<accession>A0A1Q3A0R7</accession>
<dbReference type="Pfam" id="PF04280">
    <property type="entry name" value="Tim44"/>
    <property type="match status" value="1"/>
</dbReference>
<dbReference type="InterPro" id="IPR032710">
    <property type="entry name" value="NTF2-like_dom_sf"/>
</dbReference>
<evidence type="ECO:0000256" key="5">
    <source>
        <dbReference type="ARBA" id="ARBA00022792"/>
    </source>
</evidence>
<dbReference type="GO" id="GO:0005524">
    <property type="term" value="F:ATP binding"/>
    <property type="evidence" value="ECO:0007669"/>
    <property type="project" value="UniProtKB-KW"/>
</dbReference>
<evidence type="ECO:0000313" key="15">
    <source>
        <dbReference type="Proteomes" id="UP000187013"/>
    </source>
</evidence>
<comment type="subcellular location">
    <subcellularLocation>
        <location evidence="1">Mitochondrion inner membrane</location>
        <topology evidence="1">Peripheral membrane protein</topology>
    </subcellularLocation>
</comment>
<dbReference type="EMBL" id="BDGX01000014">
    <property type="protein sequence ID" value="GAV49271.1"/>
    <property type="molecule type" value="Genomic_DNA"/>
</dbReference>
<dbReference type="OMA" id="NFQMEPF"/>
<gene>
    <name evidence="14" type="ORF">ZYGR_0N06780</name>
</gene>
<evidence type="ECO:0000256" key="1">
    <source>
        <dbReference type="ARBA" id="ARBA00004637"/>
    </source>
</evidence>
<evidence type="ECO:0000256" key="2">
    <source>
        <dbReference type="ARBA" id="ARBA00009597"/>
    </source>
</evidence>
<dbReference type="SUPFAM" id="SSF54427">
    <property type="entry name" value="NTF2-like"/>
    <property type="match status" value="1"/>
</dbReference>
<comment type="similarity">
    <text evidence="2">Belongs to the Tim44 family.</text>
</comment>
<dbReference type="FunFam" id="3.10.450.240:FF:000002">
    <property type="entry name" value="Mitochondrial import inner membrane translocase subunit TIM44"/>
    <property type="match status" value="1"/>
</dbReference>
<reference evidence="14 15" key="1">
    <citation type="submission" date="2016-08" db="EMBL/GenBank/DDBJ databases">
        <title>Draft genome sequence of allopolyploid Zygosaccharomyces rouxii.</title>
        <authorList>
            <person name="Watanabe J."/>
            <person name="Uehara K."/>
            <person name="Mogi Y."/>
            <person name="Tsukioka Y."/>
        </authorList>
    </citation>
    <scope>NUCLEOTIDE SEQUENCE [LARGE SCALE GENOMIC DNA]</scope>
    <source>
        <strain evidence="14 15">NBRC 110957</strain>
    </source>
</reference>
<evidence type="ECO:0000256" key="12">
    <source>
        <dbReference type="ARBA" id="ARBA00074309"/>
    </source>
</evidence>
<organism evidence="14 15">
    <name type="scientific">Zygosaccharomyces rouxii</name>
    <dbReference type="NCBI Taxonomy" id="4956"/>
    <lineage>
        <taxon>Eukaryota</taxon>
        <taxon>Fungi</taxon>
        <taxon>Dikarya</taxon>
        <taxon>Ascomycota</taxon>
        <taxon>Saccharomycotina</taxon>
        <taxon>Saccharomycetes</taxon>
        <taxon>Saccharomycetales</taxon>
        <taxon>Saccharomycetaceae</taxon>
        <taxon>Zygosaccharomyces</taxon>
    </lineage>
</organism>
<dbReference type="InterPro" id="IPR017303">
    <property type="entry name" value="Tim44"/>
</dbReference>
<dbReference type="SMART" id="SM00978">
    <property type="entry name" value="Tim44"/>
    <property type="match status" value="1"/>
</dbReference>
<protein>
    <recommendedName>
        <fullName evidence="12">Mitochondrial import inner membrane translocase subunit TIM44</fullName>
    </recommendedName>
</protein>
<evidence type="ECO:0000256" key="11">
    <source>
        <dbReference type="ARBA" id="ARBA00023136"/>
    </source>
</evidence>
<evidence type="ECO:0000256" key="4">
    <source>
        <dbReference type="ARBA" id="ARBA00022741"/>
    </source>
</evidence>
<keyword evidence="4" id="KW-0547">Nucleotide-binding</keyword>
<keyword evidence="8" id="KW-0809">Transit peptide</keyword>
<dbReference type="Gene3D" id="3.10.450.240">
    <property type="match status" value="1"/>
</dbReference>
<dbReference type="GO" id="GO:0030150">
    <property type="term" value="P:protein import into mitochondrial matrix"/>
    <property type="evidence" value="ECO:0007669"/>
    <property type="project" value="EnsemblFungi"/>
</dbReference>
<keyword evidence="5" id="KW-0999">Mitochondrion inner membrane</keyword>
<proteinExistence type="inferred from homology"/>
<evidence type="ECO:0000256" key="6">
    <source>
        <dbReference type="ARBA" id="ARBA00022840"/>
    </source>
</evidence>
<dbReference type="GO" id="GO:0001405">
    <property type="term" value="C:PAM complex, Tim23 associated import motor"/>
    <property type="evidence" value="ECO:0007669"/>
    <property type="project" value="EnsemblFungi"/>
</dbReference>
<dbReference type="PANTHER" id="PTHR10721:SF1">
    <property type="entry name" value="MITOCHONDRIAL IMPORT INNER MEMBRANE TRANSLOCASE SUBUNIT TIM44"/>
    <property type="match status" value="1"/>
</dbReference>